<evidence type="ECO:0000313" key="2">
    <source>
        <dbReference type="EMBL" id="ROL43727.1"/>
    </source>
</evidence>
<keyword evidence="3" id="KW-1185">Reference proteome</keyword>
<dbReference type="AlphaFoldDB" id="A0A3N0YBY8"/>
<feature type="compositionally biased region" description="Polar residues" evidence="1">
    <location>
        <begin position="1"/>
        <end position="13"/>
    </location>
</feature>
<sequence length="169" mass="18581">MTESRSLCQTQPEASGKLPHLHAQHTARKPESATPTGRSNRSPPRGSSDGTHRWPRIHTLRRAPAYANPTRAQGNPDLDQLFTPATVLSALSTKERETQQELPSENSNGCQKIGKTGCRRAISTYDGLSYTPAPTQSYERHAGYERNQTPVRISSSRRCLLGMSNASVL</sequence>
<evidence type="ECO:0000256" key="1">
    <source>
        <dbReference type="SAM" id="MobiDB-lite"/>
    </source>
</evidence>
<dbReference type="Proteomes" id="UP000281406">
    <property type="component" value="Unassembled WGS sequence"/>
</dbReference>
<gene>
    <name evidence="2" type="ORF">DPX16_4561</name>
</gene>
<protein>
    <submittedName>
        <fullName evidence="2">Uncharacterized protein</fullName>
    </submittedName>
</protein>
<name>A0A3N0YBY8_ANAGA</name>
<evidence type="ECO:0000313" key="3">
    <source>
        <dbReference type="Proteomes" id="UP000281406"/>
    </source>
</evidence>
<organism evidence="2 3">
    <name type="scientific">Anabarilius grahami</name>
    <name type="common">Kanglang fish</name>
    <name type="synonym">Barilius grahami</name>
    <dbReference type="NCBI Taxonomy" id="495550"/>
    <lineage>
        <taxon>Eukaryota</taxon>
        <taxon>Metazoa</taxon>
        <taxon>Chordata</taxon>
        <taxon>Craniata</taxon>
        <taxon>Vertebrata</taxon>
        <taxon>Euteleostomi</taxon>
        <taxon>Actinopterygii</taxon>
        <taxon>Neopterygii</taxon>
        <taxon>Teleostei</taxon>
        <taxon>Ostariophysi</taxon>
        <taxon>Cypriniformes</taxon>
        <taxon>Xenocyprididae</taxon>
        <taxon>Xenocypridinae</taxon>
        <taxon>Xenocypridinae incertae sedis</taxon>
        <taxon>Anabarilius</taxon>
    </lineage>
</organism>
<feature type="region of interest" description="Disordered" evidence="1">
    <location>
        <begin position="61"/>
        <end position="80"/>
    </location>
</feature>
<accession>A0A3N0YBY8</accession>
<reference evidence="2 3" key="1">
    <citation type="submission" date="2018-10" db="EMBL/GenBank/DDBJ databases">
        <title>Genome assembly for a Yunnan-Guizhou Plateau 3E fish, Anabarilius grahami (Regan), and its evolutionary and genetic applications.</title>
        <authorList>
            <person name="Jiang W."/>
        </authorList>
    </citation>
    <scope>NUCLEOTIDE SEQUENCE [LARGE SCALE GENOMIC DNA]</scope>
    <source>
        <strain evidence="2">AG-KIZ</strain>
        <tissue evidence="2">Muscle</tissue>
    </source>
</reference>
<dbReference type="EMBL" id="RJVU01047220">
    <property type="protein sequence ID" value="ROL43727.1"/>
    <property type="molecule type" value="Genomic_DNA"/>
</dbReference>
<feature type="compositionally biased region" description="Low complexity" evidence="1">
    <location>
        <begin position="35"/>
        <end position="49"/>
    </location>
</feature>
<comment type="caution">
    <text evidence="2">The sequence shown here is derived from an EMBL/GenBank/DDBJ whole genome shotgun (WGS) entry which is preliminary data.</text>
</comment>
<proteinExistence type="predicted"/>
<feature type="region of interest" description="Disordered" evidence="1">
    <location>
        <begin position="1"/>
        <end position="56"/>
    </location>
</feature>